<dbReference type="InterPro" id="IPR025303">
    <property type="entry name" value="PdaC"/>
</dbReference>
<dbReference type="InterPro" id="IPR037126">
    <property type="entry name" value="PdaC/RsiV-like_sf"/>
</dbReference>
<organism evidence="5 6">
    <name type="scientific">Luteimonas salinilitoris</name>
    <dbReference type="NCBI Taxonomy" id="3237697"/>
    <lineage>
        <taxon>Bacteria</taxon>
        <taxon>Pseudomonadati</taxon>
        <taxon>Pseudomonadota</taxon>
        <taxon>Gammaproteobacteria</taxon>
        <taxon>Lysobacterales</taxon>
        <taxon>Lysobacteraceae</taxon>
        <taxon>Luteimonas</taxon>
    </lineage>
</organism>
<accession>A0ABV4HLN8</accession>
<evidence type="ECO:0000259" key="3">
    <source>
        <dbReference type="Pfam" id="PF11738"/>
    </source>
</evidence>
<feature type="domain" description="DUF3298" evidence="3">
    <location>
        <begin position="162"/>
        <end position="260"/>
    </location>
</feature>
<evidence type="ECO:0000313" key="5">
    <source>
        <dbReference type="EMBL" id="MEZ0473641.1"/>
    </source>
</evidence>
<protein>
    <submittedName>
        <fullName evidence="5">DUF4163 domain-containing protein</fullName>
    </submittedName>
</protein>
<feature type="compositionally biased region" description="Low complexity" evidence="1">
    <location>
        <begin position="23"/>
        <end position="43"/>
    </location>
</feature>
<keyword evidence="6" id="KW-1185">Reference proteome</keyword>
<evidence type="ECO:0000259" key="4">
    <source>
        <dbReference type="Pfam" id="PF13739"/>
    </source>
</evidence>
<sequence>MKRGLTCVLLMLALSACQREAEAPQPRQDPAAPQSAADSPGAPEQSADAAPNLEDVIEHDPRYVIGISYPPEAKQYPGLAAELHRYAQAAREDLLEAVANLGEGTPSAPYDLSLAFSVVANTPRVVAIAADGSSYTGGAHGNPLVARFVWLPRQQRLLRAQDLFDDQAGWQAVSDYVREQLHAALSTRVEAEDLEPAERSQAIRAAGRMIDEGSGPEPDNFEQFEPVMGVDGRIRALRFVFPPYQVGPYADGTRRVVVPAEVLAPYLAAPLRGLFASS</sequence>
<name>A0ABV4HLN8_9GAMM</name>
<comment type="caution">
    <text evidence="5">The sequence shown here is derived from an EMBL/GenBank/DDBJ whole genome shotgun (WGS) entry which is preliminary data.</text>
</comment>
<feature type="chain" id="PRO_5047144338" evidence="2">
    <location>
        <begin position="22"/>
        <end position="278"/>
    </location>
</feature>
<gene>
    <name evidence="5" type="ORF">AB6713_03285</name>
</gene>
<evidence type="ECO:0000256" key="2">
    <source>
        <dbReference type="SAM" id="SignalP"/>
    </source>
</evidence>
<proteinExistence type="predicted"/>
<feature type="region of interest" description="Disordered" evidence="1">
    <location>
        <begin position="21"/>
        <end position="48"/>
    </location>
</feature>
<keyword evidence="2" id="KW-0732">Signal</keyword>
<dbReference type="PROSITE" id="PS51257">
    <property type="entry name" value="PROKAR_LIPOPROTEIN"/>
    <property type="match status" value="1"/>
</dbReference>
<dbReference type="Gene3D" id="3.30.565.40">
    <property type="entry name" value="Fervidobacterium nodosum Rt17-B1 like"/>
    <property type="match status" value="1"/>
</dbReference>
<evidence type="ECO:0000313" key="6">
    <source>
        <dbReference type="Proteomes" id="UP001566331"/>
    </source>
</evidence>
<dbReference type="InterPro" id="IPR021729">
    <property type="entry name" value="DUF3298"/>
</dbReference>
<dbReference type="RefSeq" id="WP_370563006.1">
    <property type="nucleotide sequence ID" value="NZ_JBFWIB010000002.1"/>
</dbReference>
<dbReference type="EMBL" id="JBFWIC010000003">
    <property type="protein sequence ID" value="MEZ0473641.1"/>
    <property type="molecule type" value="Genomic_DNA"/>
</dbReference>
<dbReference type="Pfam" id="PF11738">
    <property type="entry name" value="DUF3298"/>
    <property type="match status" value="1"/>
</dbReference>
<evidence type="ECO:0000256" key="1">
    <source>
        <dbReference type="SAM" id="MobiDB-lite"/>
    </source>
</evidence>
<feature type="domain" description="Deacetylase PdaC" evidence="4">
    <location>
        <begin position="65"/>
        <end position="142"/>
    </location>
</feature>
<dbReference type="Pfam" id="PF13739">
    <property type="entry name" value="PdaC"/>
    <property type="match status" value="1"/>
</dbReference>
<dbReference type="Gene3D" id="3.90.640.20">
    <property type="entry name" value="Heat-shock cognate protein, ATPase"/>
    <property type="match status" value="1"/>
</dbReference>
<dbReference type="Proteomes" id="UP001566331">
    <property type="component" value="Unassembled WGS sequence"/>
</dbReference>
<reference evidence="5 6" key="1">
    <citation type="submission" date="2024-07" db="EMBL/GenBank/DDBJ databases">
        <title>Luteimonas salilacus sp. nov., isolated from the shore soil of Salt Lake in Tibet of China.</title>
        <authorList>
            <person name="Zhang X."/>
            <person name="Li A."/>
        </authorList>
    </citation>
    <scope>NUCLEOTIDE SEQUENCE [LARGE SCALE GENOMIC DNA]</scope>
    <source>
        <strain evidence="5 6">B3-2-R+30</strain>
    </source>
</reference>
<feature type="signal peptide" evidence="2">
    <location>
        <begin position="1"/>
        <end position="21"/>
    </location>
</feature>